<dbReference type="Proteomes" id="UP000239888">
    <property type="component" value="Chromosome"/>
</dbReference>
<evidence type="ECO:0000313" key="1">
    <source>
        <dbReference type="EMBL" id="AUZ46499.1"/>
    </source>
</evidence>
<gene>
    <name evidence="1" type="ORF">BOP93_13155</name>
</gene>
<dbReference type="KEGG" id="poi:BOP93_13155"/>
<evidence type="ECO:0000313" key="2">
    <source>
        <dbReference type="Proteomes" id="UP000239888"/>
    </source>
</evidence>
<proteinExistence type="predicted"/>
<reference evidence="1 2" key="1">
    <citation type="journal article" date="2018" name="Front. Microbiol.">
        <title>Pseudomonas orientalis F9: A Potent Antagonist against Phytopathogens with Phytotoxic Effect in the Apple Flower.</title>
        <authorList>
            <person name="Zengerer V."/>
            <person name="Schmid M."/>
            <person name="Bieri M."/>
            <person name="Muller D.C."/>
            <person name="Remus-Emsermann M.N.P."/>
            <person name="Ahrens C.H."/>
            <person name="Pelludat C."/>
        </authorList>
    </citation>
    <scope>NUCLEOTIDE SEQUENCE [LARGE SCALE GENOMIC DNA]</scope>
    <source>
        <strain evidence="1 2">F9</strain>
    </source>
</reference>
<organism evidence="1 2">
    <name type="scientific">Pseudomonas orientalis</name>
    <dbReference type="NCBI Taxonomy" id="76758"/>
    <lineage>
        <taxon>Bacteria</taxon>
        <taxon>Pseudomonadati</taxon>
        <taxon>Pseudomonadota</taxon>
        <taxon>Gammaproteobacteria</taxon>
        <taxon>Pseudomonadales</taxon>
        <taxon>Pseudomonadaceae</taxon>
        <taxon>Pseudomonas</taxon>
    </lineage>
</organism>
<name>A0A2L0RWQ3_9PSED</name>
<protein>
    <submittedName>
        <fullName evidence="1">Uncharacterized protein</fullName>
    </submittedName>
</protein>
<dbReference type="EMBL" id="CP018049">
    <property type="protein sequence ID" value="AUZ46499.1"/>
    <property type="molecule type" value="Genomic_DNA"/>
</dbReference>
<sequence length="84" mass="9267">MAGIRKRGLDLACLNAEGRRYPKSVLKAGICRSDATAAMLPIWDSGLFMGGHSIEYSVQSQKQKRYLVPIAPRSVPHHSDCLIQ</sequence>
<dbReference type="AlphaFoldDB" id="A0A2L0RWQ3"/>
<accession>A0A2L0RWQ3</accession>